<name>A0AAU8DT52_9ACTN</name>
<feature type="compositionally biased region" description="Gly residues" evidence="1">
    <location>
        <begin position="32"/>
        <end position="70"/>
    </location>
</feature>
<accession>A0AAU8DT52</accession>
<dbReference type="AlphaFoldDB" id="A0AAU8DT52"/>
<feature type="compositionally biased region" description="Pro residues" evidence="1">
    <location>
        <begin position="19"/>
        <end position="31"/>
    </location>
</feature>
<feature type="compositionally biased region" description="Gly residues" evidence="1">
    <location>
        <begin position="226"/>
        <end position="236"/>
    </location>
</feature>
<evidence type="ECO:0000256" key="2">
    <source>
        <dbReference type="SAM" id="Phobius"/>
    </source>
</evidence>
<feature type="region of interest" description="Disordered" evidence="1">
    <location>
        <begin position="226"/>
        <end position="363"/>
    </location>
</feature>
<dbReference type="RefSeq" id="WP_353650630.1">
    <property type="nucleotide sequence ID" value="NZ_CP159218.1"/>
</dbReference>
<feature type="transmembrane region" description="Helical" evidence="2">
    <location>
        <begin position="179"/>
        <end position="201"/>
    </location>
</feature>
<sequence>MSSPYGPPQGGAPQGPQGPQGPGPYGPPPGQWGPGPGQGGPQGPGQSGPGSFGPGGPQGQGGPQGPGGYGQPQFAPQTPKKPLDLGRILPLAVGGLGLLNFIWGFLPFVGSDSEYSSVSSNSYESGLAWIPALFLIGGLLAIGPILPKAPKAGYAAAVISVVTWLVTLFTLIAVTGVKIGFILTLIVGFFQAAAAVALWLFDAGVVKATADGSVAVSTQQFGAQMGQGGYGPGAPSGQGPSQQSGFSGPSSSGSPSGSSSSESFGGYSGQPSSQGQSASQPSYGAPASSYPGAAPTTGPTGYGGYPAAGAPEEQTAIYRGSETGTDPGTSAPSDTPSEAAGAPDLNKRDGDDDNPDATQQVRF</sequence>
<evidence type="ECO:0000313" key="3">
    <source>
        <dbReference type="EMBL" id="XCG65019.1"/>
    </source>
</evidence>
<feature type="transmembrane region" description="Helical" evidence="2">
    <location>
        <begin position="153"/>
        <end position="173"/>
    </location>
</feature>
<organism evidence="3">
    <name type="scientific">Nakamurella sp. A5-74</name>
    <dbReference type="NCBI Taxonomy" id="3158264"/>
    <lineage>
        <taxon>Bacteria</taxon>
        <taxon>Bacillati</taxon>
        <taxon>Actinomycetota</taxon>
        <taxon>Actinomycetes</taxon>
        <taxon>Nakamurellales</taxon>
        <taxon>Nakamurellaceae</taxon>
        <taxon>Nakamurella</taxon>
    </lineage>
</organism>
<keyword evidence="2" id="KW-0472">Membrane</keyword>
<dbReference type="EMBL" id="CP159218">
    <property type="protein sequence ID" value="XCG65019.1"/>
    <property type="molecule type" value="Genomic_DNA"/>
</dbReference>
<feature type="transmembrane region" description="Helical" evidence="2">
    <location>
        <begin position="88"/>
        <end position="106"/>
    </location>
</feature>
<dbReference type="Pfam" id="PF17270">
    <property type="entry name" value="DUF5336"/>
    <property type="match status" value="1"/>
</dbReference>
<feature type="region of interest" description="Disordered" evidence="1">
    <location>
        <begin position="1"/>
        <end position="80"/>
    </location>
</feature>
<evidence type="ECO:0000256" key="1">
    <source>
        <dbReference type="SAM" id="MobiDB-lite"/>
    </source>
</evidence>
<feature type="transmembrane region" description="Helical" evidence="2">
    <location>
        <begin position="126"/>
        <end position="146"/>
    </location>
</feature>
<gene>
    <name evidence="3" type="ORF">ABLG96_06880</name>
</gene>
<keyword evidence="2" id="KW-0812">Transmembrane</keyword>
<dbReference type="InterPro" id="IPR035166">
    <property type="entry name" value="DUF5336"/>
</dbReference>
<feature type="compositionally biased region" description="Low complexity" evidence="1">
    <location>
        <begin position="237"/>
        <end position="299"/>
    </location>
</feature>
<feature type="compositionally biased region" description="Polar residues" evidence="1">
    <location>
        <begin position="322"/>
        <end position="336"/>
    </location>
</feature>
<keyword evidence="2" id="KW-1133">Transmembrane helix</keyword>
<proteinExistence type="predicted"/>
<protein>
    <submittedName>
        <fullName evidence="3">DUF5336 domain-containing protein</fullName>
    </submittedName>
</protein>
<reference evidence="3" key="1">
    <citation type="submission" date="2024-05" db="EMBL/GenBank/DDBJ databases">
        <authorList>
            <person name="Cai S.Y."/>
            <person name="Jin L.M."/>
            <person name="Li H.R."/>
        </authorList>
    </citation>
    <scope>NUCLEOTIDE SEQUENCE</scope>
    <source>
        <strain evidence="3">A5-74</strain>
    </source>
</reference>